<evidence type="ECO:0000313" key="1">
    <source>
        <dbReference type="EMBL" id="CAB4143902.1"/>
    </source>
</evidence>
<gene>
    <name evidence="1" type="ORF">UFOVP456_10</name>
</gene>
<protein>
    <submittedName>
        <fullName evidence="1">Uncharacterized protein</fullName>
    </submittedName>
</protein>
<organism evidence="1">
    <name type="scientific">uncultured Caudovirales phage</name>
    <dbReference type="NCBI Taxonomy" id="2100421"/>
    <lineage>
        <taxon>Viruses</taxon>
        <taxon>Duplodnaviria</taxon>
        <taxon>Heunggongvirae</taxon>
        <taxon>Uroviricota</taxon>
        <taxon>Caudoviricetes</taxon>
        <taxon>Peduoviridae</taxon>
        <taxon>Maltschvirus</taxon>
        <taxon>Maltschvirus maltsch</taxon>
    </lineage>
</organism>
<dbReference type="EMBL" id="LR796436">
    <property type="protein sequence ID" value="CAB4143902.1"/>
    <property type="molecule type" value="Genomic_DNA"/>
</dbReference>
<reference evidence="1" key="1">
    <citation type="submission" date="2020-04" db="EMBL/GenBank/DDBJ databases">
        <authorList>
            <person name="Chiriac C."/>
            <person name="Salcher M."/>
            <person name="Ghai R."/>
            <person name="Kavagutti S V."/>
        </authorList>
    </citation>
    <scope>NUCLEOTIDE SEQUENCE</scope>
</reference>
<sequence>MEQLVENRHDKPLRFVDTGKVKIGIYYVPKPSADTFCDMEFIQKALLPRSLGPLHAITWPTPRQILRWLMS</sequence>
<accession>A0A6J5MC66</accession>
<proteinExistence type="predicted"/>
<name>A0A6J5MC66_9CAUD</name>